<sequence>MTGVQQNYDRKSELISFDETKTGVKGLVDSGVTTVPRIFILPLSENKKTIEPTFSKLNFPTITLEGVNQDPFRRKKVIQEVNDALETWGFFQIVNHGIPISMLEEMKKGVKGFFEQDDEVKKQWYTRDSSGKYKLVYNSNFDLYAIDAPVTNWRDTFYCPMAPNPPQPPELPSACRCFDRVLKQAMNLGICLFELISEALGLNPNHLIDMGCVEGLAILGHYYPWYPQPELAIGTYKHTDNNFITILLQDHIGGLQVFHQNHWIDVPPNPQALVVNLITNDKFVSAEHRVLANKISPRVSVASFFTTGKLQTSMVYEPIKDLLSDANPAKYRSTTVEEYENHVISKGLNGTSALLHFKI</sequence>
<keyword evidence="3 5" id="KW-0560">Oxidoreductase</keyword>
<evidence type="ECO:0000256" key="1">
    <source>
        <dbReference type="ARBA" id="ARBA00008056"/>
    </source>
</evidence>
<evidence type="ECO:0000313" key="7">
    <source>
        <dbReference type="EMBL" id="GJS53181.1"/>
    </source>
</evidence>
<dbReference type="PANTHER" id="PTHR10209">
    <property type="entry name" value="OXIDOREDUCTASE, 2OG-FE II OXYGENASE FAMILY PROTEIN"/>
    <property type="match status" value="1"/>
</dbReference>
<comment type="similarity">
    <text evidence="1 5">Belongs to the iron/ascorbate-dependent oxidoreductase family.</text>
</comment>
<organism evidence="7 8">
    <name type="scientific">Tanacetum coccineum</name>
    <dbReference type="NCBI Taxonomy" id="301880"/>
    <lineage>
        <taxon>Eukaryota</taxon>
        <taxon>Viridiplantae</taxon>
        <taxon>Streptophyta</taxon>
        <taxon>Embryophyta</taxon>
        <taxon>Tracheophyta</taxon>
        <taxon>Spermatophyta</taxon>
        <taxon>Magnoliopsida</taxon>
        <taxon>eudicotyledons</taxon>
        <taxon>Gunneridae</taxon>
        <taxon>Pentapetalae</taxon>
        <taxon>asterids</taxon>
        <taxon>campanulids</taxon>
        <taxon>Asterales</taxon>
        <taxon>Asteraceae</taxon>
        <taxon>Asteroideae</taxon>
        <taxon>Anthemideae</taxon>
        <taxon>Anthemidinae</taxon>
        <taxon>Tanacetum</taxon>
    </lineage>
</organism>
<evidence type="ECO:0000259" key="6">
    <source>
        <dbReference type="PROSITE" id="PS51471"/>
    </source>
</evidence>
<gene>
    <name evidence="7" type="ORF">Tco_0626543</name>
</gene>
<dbReference type="InterPro" id="IPR026992">
    <property type="entry name" value="DIOX_N"/>
</dbReference>
<comment type="caution">
    <text evidence="7">The sequence shown here is derived from an EMBL/GenBank/DDBJ whole genome shotgun (WGS) entry which is preliminary data.</text>
</comment>
<keyword evidence="8" id="KW-1185">Reference proteome</keyword>
<evidence type="ECO:0000256" key="2">
    <source>
        <dbReference type="ARBA" id="ARBA00022723"/>
    </source>
</evidence>
<name>A0ABQ4WJY6_9ASTR</name>
<feature type="domain" description="Fe2OG dioxygenase" evidence="6">
    <location>
        <begin position="214"/>
        <end position="308"/>
    </location>
</feature>
<dbReference type="SUPFAM" id="SSF51197">
    <property type="entry name" value="Clavaminate synthase-like"/>
    <property type="match status" value="1"/>
</dbReference>
<reference evidence="7" key="2">
    <citation type="submission" date="2022-01" db="EMBL/GenBank/DDBJ databases">
        <authorList>
            <person name="Yamashiro T."/>
            <person name="Shiraishi A."/>
            <person name="Satake H."/>
            <person name="Nakayama K."/>
        </authorList>
    </citation>
    <scope>NUCLEOTIDE SEQUENCE</scope>
</reference>
<dbReference type="PROSITE" id="PS51471">
    <property type="entry name" value="FE2OG_OXY"/>
    <property type="match status" value="1"/>
</dbReference>
<dbReference type="Pfam" id="PF14226">
    <property type="entry name" value="DIOX_N"/>
    <property type="match status" value="1"/>
</dbReference>
<dbReference type="Proteomes" id="UP001151760">
    <property type="component" value="Unassembled WGS sequence"/>
</dbReference>
<accession>A0ABQ4WJY6</accession>
<evidence type="ECO:0000256" key="3">
    <source>
        <dbReference type="ARBA" id="ARBA00023002"/>
    </source>
</evidence>
<evidence type="ECO:0000256" key="5">
    <source>
        <dbReference type="RuleBase" id="RU003682"/>
    </source>
</evidence>
<evidence type="ECO:0000256" key="4">
    <source>
        <dbReference type="ARBA" id="ARBA00023004"/>
    </source>
</evidence>
<dbReference type="PANTHER" id="PTHR10209:SF884">
    <property type="entry name" value="1-AMINOCYCLOPROPANE-1-CARBOXYLATE OXIDASE HOMOLOG 1-LIKE"/>
    <property type="match status" value="1"/>
</dbReference>
<dbReference type="InterPro" id="IPR027443">
    <property type="entry name" value="IPNS-like_sf"/>
</dbReference>
<evidence type="ECO:0000313" key="8">
    <source>
        <dbReference type="Proteomes" id="UP001151760"/>
    </source>
</evidence>
<proteinExistence type="inferred from homology"/>
<keyword evidence="4 5" id="KW-0408">Iron</keyword>
<reference evidence="7" key="1">
    <citation type="journal article" date="2022" name="Int. J. Mol. Sci.">
        <title>Draft Genome of Tanacetum Coccineum: Genomic Comparison of Closely Related Tanacetum-Family Plants.</title>
        <authorList>
            <person name="Yamashiro T."/>
            <person name="Shiraishi A."/>
            <person name="Nakayama K."/>
            <person name="Satake H."/>
        </authorList>
    </citation>
    <scope>NUCLEOTIDE SEQUENCE</scope>
</reference>
<dbReference type="Gene3D" id="2.60.120.330">
    <property type="entry name" value="B-lactam Antibiotic, Isopenicillin N Synthase, Chain"/>
    <property type="match status" value="1"/>
</dbReference>
<protein>
    <submittedName>
        <fullName evidence="7">1-aminocyclopropane-1-carboxylate oxidase homolog 1-like protein</fullName>
    </submittedName>
</protein>
<dbReference type="EMBL" id="BQNB010008708">
    <property type="protein sequence ID" value="GJS53181.1"/>
    <property type="molecule type" value="Genomic_DNA"/>
</dbReference>
<dbReference type="InterPro" id="IPR005123">
    <property type="entry name" value="Oxoglu/Fe-dep_dioxygenase_dom"/>
</dbReference>
<dbReference type="Pfam" id="PF03171">
    <property type="entry name" value="2OG-FeII_Oxy"/>
    <property type="match status" value="1"/>
</dbReference>
<dbReference type="InterPro" id="IPR044861">
    <property type="entry name" value="IPNS-like_FE2OG_OXY"/>
</dbReference>
<keyword evidence="2 5" id="KW-0479">Metal-binding</keyword>